<evidence type="ECO:0000259" key="8">
    <source>
        <dbReference type="Pfam" id="PF02770"/>
    </source>
</evidence>
<feature type="domain" description="Acyl-CoA dehydrogenase/oxidase C-terminal" evidence="7">
    <location>
        <begin position="247"/>
        <end position="396"/>
    </location>
</feature>
<dbReference type="InterPro" id="IPR029063">
    <property type="entry name" value="SAM-dependent_MTases_sf"/>
</dbReference>
<dbReference type="Gene3D" id="3.40.50.150">
    <property type="entry name" value="Vaccinia Virus protein VP39"/>
    <property type="match status" value="1"/>
</dbReference>
<evidence type="ECO:0000256" key="3">
    <source>
        <dbReference type="ARBA" id="ARBA00011738"/>
    </source>
</evidence>
<dbReference type="Proteomes" id="UP000589716">
    <property type="component" value="Unassembled WGS sequence"/>
</dbReference>
<evidence type="ECO:0000313" key="12">
    <source>
        <dbReference type="Proteomes" id="UP000589716"/>
    </source>
</evidence>
<dbReference type="InterPro" id="IPR009100">
    <property type="entry name" value="AcylCoA_DH/oxidase_NM_dom_sf"/>
</dbReference>
<sequence length="736" mass="80596">MDFAYPPRVQALQSQVQRFMDDLILPSHRDWHRWADAGVYPLDVIEPLKRQAREAGLWNLFLPGLKEGEPGTRLSNLEYAPLAEIMGRVPWASEVFNCSAPDTGNIELLHLFATPEQRAQWLEPLMEGAIRSCFAMSEPDVASSDPTNLGTRIARDGDSYVLNGRKWFITGAAHPSCRLAIVMGISDASPDAPAHRRHSMLLVPMDAPGLEIVRNIPVMQHQAIEGHCELLFRDVRVPAANLLGSEGDGFAMAQARLGPGRVHHCMRTIGQCELALELMAERALERMAFGRHLSDFANVQDWIAMSRIEIDQARLLVLRAAWRMDVEGNAAARTDVSAIKLVAARLQTTVIDRAMQVFGAVGLTPDTPLAALWSWGRALRFLDGPDEVHLRTVARQELARSRATGARTCCSCSAGCRPTALATPCDASRPARRPRAAIGCGGARAKPCYFSSRAAGRQACGLAAQTVCLGESTPTPDVKELQRMTPLDAFGARRRQLLTGSGAIALGGLLGTPALWAQTGAVTYEPERGQSGKDVIWIPTPDTLVNRMLRMAQVTPKDYVIDLGSGDGKIVIAAAREGARGLGIEYNPDMVELSRRRAQQAKVADRARFEKADIFESDFSQATVITMYLLPHLNLRLRHRILALKPGTRVVSHEFRMGRWRRTKAPRSGMPRCTCGWCRPTRAATGSSAFRSKAARAPCACRSRSASSTSPAKRCSRTSRHCRATASCWASACRST</sequence>
<comment type="subunit">
    <text evidence="3">Homodimer.</text>
</comment>
<dbReference type="SUPFAM" id="SSF47203">
    <property type="entry name" value="Acyl-CoA dehydrogenase C-terminal domain-like"/>
    <property type="match status" value="1"/>
</dbReference>
<dbReference type="SUPFAM" id="SSF53335">
    <property type="entry name" value="S-adenosyl-L-methionine-dependent methyltransferases"/>
    <property type="match status" value="1"/>
</dbReference>
<dbReference type="AlphaFoldDB" id="A0A853IWY8"/>
<evidence type="ECO:0000256" key="5">
    <source>
        <dbReference type="ARBA" id="ARBA00022827"/>
    </source>
</evidence>
<evidence type="ECO:0000256" key="4">
    <source>
        <dbReference type="ARBA" id="ARBA00022630"/>
    </source>
</evidence>
<evidence type="ECO:0000259" key="10">
    <source>
        <dbReference type="Pfam" id="PF13847"/>
    </source>
</evidence>
<dbReference type="Pfam" id="PF13847">
    <property type="entry name" value="Methyltransf_31"/>
    <property type="match status" value="1"/>
</dbReference>
<dbReference type="InterPro" id="IPR036250">
    <property type="entry name" value="AcylCo_DH-like_C"/>
</dbReference>
<keyword evidence="4" id="KW-0285">Flavoprotein</keyword>
<protein>
    <submittedName>
        <fullName evidence="11">Acyl-CoA dehydrogenase family protein</fullName>
    </submittedName>
</protein>
<dbReference type="Pfam" id="PF00441">
    <property type="entry name" value="Acyl-CoA_dh_1"/>
    <property type="match status" value="1"/>
</dbReference>
<reference evidence="11 12" key="1">
    <citation type="submission" date="2020-07" db="EMBL/GenBank/DDBJ databases">
        <authorList>
            <person name="Maaloum M."/>
        </authorList>
    </citation>
    <scope>NUCLEOTIDE SEQUENCE [LARGE SCALE GENOMIC DNA]</scope>
    <source>
        <strain evidence="11 12">GCS-AN-3</strain>
    </source>
</reference>
<proteinExistence type="inferred from homology"/>
<dbReference type="InterPro" id="IPR037069">
    <property type="entry name" value="AcylCoA_DH/ox_N_sf"/>
</dbReference>
<dbReference type="SUPFAM" id="SSF56645">
    <property type="entry name" value="Acyl-CoA dehydrogenase NM domain-like"/>
    <property type="match status" value="1"/>
</dbReference>
<organism evidence="11 12">
    <name type="scientific">Ottowia beijingensis</name>
    <dbReference type="NCBI Taxonomy" id="1207057"/>
    <lineage>
        <taxon>Bacteria</taxon>
        <taxon>Pseudomonadati</taxon>
        <taxon>Pseudomonadota</taxon>
        <taxon>Betaproteobacteria</taxon>
        <taxon>Burkholderiales</taxon>
        <taxon>Comamonadaceae</taxon>
        <taxon>Ottowia</taxon>
    </lineage>
</organism>
<evidence type="ECO:0000313" key="11">
    <source>
        <dbReference type="EMBL" id="NZA01218.1"/>
    </source>
</evidence>
<comment type="cofactor">
    <cofactor evidence="1">
        <name>FAD</name>
        <dbReference type="ChEBI" id="CHEBI:57692"/>
    </cofactor>
</comment>
<name>A0A853IWY8_9BURK</name>
<dbReference type="Gene3D" id="1.20.140.10">
    <property type="entry name" value="Butyryl-CoA Dehydrogenase, subunit A, domain 3"/>
    <property type="match status" value="1"/>
</dbReference>
<dbReference type="InterPro" id="IPR009075">
    <property type="entry name" value="AcylCo_DH/oxidase_C"/>
</dbReference>
<dbReference type="GO" id="GO:0005737">
    <property type="term" value="C:cytoplasm"/>
    <property type="evidence" value="ECO:0007669"/>
    <property type="project" value="TreeGrafter"/>
</dbReference>
<evidence type="ECO:0000256" key="6">
    <source>
        <dbReference type="ARBA" id="ARBA00023002"/>
    </source>
</evidence>
<dbReference type="Pfam" id="PF02770">
    <property type="entry name" value="Acyl-CoA_dh_M"/>
    <property type="match status" value="1"/>
</dbReference>
<feature type="domain" description="Acyl-CoA oxidase/dehydrogenase middle" evidence="8">
    <location>
        <begin position="133"/>
        <end position="235"/>
    </location>
</feature>
<dbReference type="Gene3D" id="2.40.110.10">
    <property type="entry name" value="Butyryl-CoA Dehydrogenase, subunit A, domain 2"/>
    <property type="match status" value="1"/>
</dbReference>
<dbReference type="GO" id="GO:0003995">
    <property type="term" value="F:acyl-CoA dehydrogenase activity"/>
    <property type="evidence" value="ECO:0007669"/>
    <property type="project" value="TreeGrafter"/>
</dbReference>
<dbReference type="GO" id="GO:0033539">
    <property type="term" value="P:fatty acid beta-oxidation using acyl-CoA dehydrogenase"/>
    <property type="evidence" value="ECO:0007669"/>
    <property type="project" value="TreeGrafter"/>
</dbReference>
<accession>A0A853IWY8</accession>
<dbReference type="InterPro" id="IPR025714">
    <property type="entry name" value="Methyltranfer_dom"/>
</dbReference>
<dbReference type="FunFam" id="2.40.110.10:FF:000002">
    <property type="entry name" value="Acyl-CoA dehydrogenase fadE12"/>
    <property type="match status" value="1"/>
</dbReference>
<dbReference type="Gene3D" id="1.10.540.10">
    <property type="entry name" value="Acyl-CoA dehydrogenase/oxidase, N-terminal domain"/>
    <property type="match status" value="1"/>
</dbReference>
<keyword evidence="12" id="KW-1185">Reference proteome</keyword>
<comment type="caution">
    <text evidence="11">The sequence shown here is derived from an EMBL/GenBank/DDBJ whole genome shotgun (WGS) entry which is preliminary data.</text>
</comment>
<dbReference type="InterPro" id="IPR046373">
    <property type="entry name" value="Acyl-CoA_Oxase/DH_mid-dom_sf"/>
</dbReference>
<dbReference type="InterPro" id="IPR006091">
    <property type="entry name" value="Acyl-CoA_Oxase/DH_mid-dom"/>
</dbReference>
<evidence type="ECO:0000259" key="7">
    <source>
        <dbReference type="Pfam" id="PF00441"/>
    </source>
</evidence>
<dbReference type="InterPro" id="IPR050741">
    <property type="entry name" value="Acyl-CoA_dehydrogenase"/>
</dbReference>
<feature type="domain" description="Acyl-CoA dehydrogenase/oxidase N-terminal" evidence="9">
    <location>
        <begin position="10"/>
        <end position="128"/>
    </location>
</feature>
<evidence type="ECO:0000259" key="9">
    <source>
        <dbReference type="Pfam" id="PF02771"/>
    </source>
</evidence>
<evidence type="ECO:0000256" key="2">
    <source>
        <dbReference type="ARBA" id="ARBA00009347"/>
    </source>
</evidence>
<keyword evidence="5" id="KW-0274">FAD</keyword>
<dbReference type="PANTHER" id="PTHR48083">
    <property type="entry name" value="MEDIUM-CHAIN SPECIFIC ACYL-COA DEHYDROGENASE, MITOCHONDRIAL-RELATED"/>
    <property type="match status" value="1"/>
</dbReference>
<feature type="domain" description="Methyltransferase" evidence="10">
    <location>
        <begin position="559"/>
        <end position="621"/>
    </location>
</feature>
<keyword evidence="6" id="KW-0560">Oxidoreductase</keyword>
<gene>
    <name evidence="11" type="ORF">H0I39_04535</name>
</gene>
<dbReference type="InterPro" id="IPR013786">
    <property type="entry name" value="AcylCoA_DH/ox_N"/>
</dbReference>
<dbReference type="Pfam" id="PF02771">
    <property type="entry name" value="Acyl-CoA_dh_N"/>
    <property type="match status" value="1"/>
</dbReference>
<comment type="similarity">
    <text evidence="2">Belongs to the acyl-CoA dehydrogenase family.</text>
</comment>
<dbReference type="EMBL" id="JACCKX010000001">
    <property type="protein sequence ID" value="NZA01218.1"/>
    <property type="molecule type" value="Genomic_DNA"/>
</dbReference>
<dbReference type="CDD" id="cd02440">
    <property type="entry name" value="AdoMet_MTases"/>
    <property type="match status" value="1"/>
</dbReference>
<dbReference type="GO" id="GO:0050660">
    <property type="term" value="F:flavin adenine dinucleotide binding"/>
    <property type="evidence" value="ECO:0007669"/>
    <property type="project" value="InterPro"/>
</dbReference>
<dbReference type="PANTHER" id="PTHR48083:SF13">
    <property type="entry name" value="ACYL-COA DEHYDROGENASE FAMILY MEMBER 11"/>
    <property type="match status" value="1"/>
</dbReference>
<evidence type="ECO:0000256" key="1">
    <source>
        <dbReference type="ARBA" id="ARBA00001974"/>
    </source>
</evidence>